<dbReference type="AlphaFoldDB" id="A0A9N8RAS4"/>
<protein>
    <submittedName>
        <fullName evidence="1">Uncharacterized protein</fullName>
    </submittedName>
</protein>
<accession>A0A9N8RAS4</accession>
<comment type="caution">
    <text evidence="1">The sequence shown here is derived from an EMBL/GenBank/DDBJ whole genome shotgun (WGS) entry which is preliminary data.</text>
</comment>
<name>A0A9N8RAS4_GIBZA</name>
<proteinExistence type="predicted"/>
<dbReference type="EMBL" id="CAJPIJ010000109">
    <property type="protein sequence ID" value="CAG1978668.1"/>
    <property type="molecule type" value="Genomic_DNA"/>
</dbReference>
<gene>
    <name evidence="1" type="ORF">MDCFG202_LOCUS180719</name>
</gene>
<evidence type="ECO:0000313" key="1">
    <source>
        <dbReference type="EMBL" id="CAG1978668.1"/>
    </source>
</evidence>
<organism evidence="1 2">
    <name type="scientific">Gibberella zeae</name>
    <name type="common">Wheat head blight fungus</name>
    <name type="synonym">Fusarium graminearum</name>
    <dbReference type="NCBI Taxonomy" id="5518"/>
    <lineage>
        <taxon>Eukaryota</taxon>
        <taxon>Fungi</taxon>
        <taxon>Dikarya</taxon>
        <taxon>Ascomycota</taxon>
        <taxon>Pezizomycotina</taxon>
        <taxon>Sordariomycetes</taxon>
        <taxon>Hypocreomycetidae</taxon>
        <taxon>Hypocreales</taxon>
        <taxon>Nectriaceae</taxon>
        <taxon>Fusarium</taxon>
    </lineage>
</organism>
<reference evidence="1" key="1">
    <citation type="submission" date="2021-03" db="EMBL/GenBank/DDBJ databases">
        <authorList>
            <person name="Alouane T."/>
            <person name="Langin T."/>
            <person name="Bonhomme L."/>
        </authorList>
    </citation>
    <scope>NUCLEOTIDE SEQUENCE</scope>
    <source>
        <strain evidence="1">MDC_Fg202</strain>
    </source>
</reference>
<evidence type="ECO:0000313" key="2">
    <source>
        <dbReference type="Proteomes" id="UP000746612"/>
    </source>
</evidence>
<sequence length="324" mass="37851">MSINIVGTTYLTRPTRVISDNTALPKWSQRQVGGSYLTIYLPTLVPKRYFRTWLSHRLSSIFHLPSSIFHLPYSIIHLSSFIITSIHITFQQAHSVSKVSYQNPHKMATPTKIVHEWWGSLNEEVESRDVQPSAEIRKQMKHIKNFFFAKLIDWPDHDLRTKHVFSHGSFIYVRAPDNGRIPIAEAKKDYLVTKDAHRNSTPDADHAVQWAIFIFDSPLSLLMFAKTMRVRFSPTTTLTLQLHLFHLKHLPRVACSLGAVREALRDQLEEWKVALKALRPKLNLKLRLVLGQENETLFDLDIETEEFRKERMEYLKEMKVLWLE</sequence>
<dbReference type="Proteomes" id="UP000746612">
    <property type="component" value="Unassembled WGS sequence"/>
</dbReference>